<proteinExistence type="predicted"/>
<dbReference type="Pfam" id="PF01547">
    <property type="entry name" value="SBP_bac_1"/>
    <property type="match status" value="1"/>
</dbReference>
<sequence length="444" mass="48674">MRKWRFLVPIVLLVFVSTLLAPSPSPGQATTITIATVNNPDMIIMQKLTPAFEQQNPNIKVNWVVLPENELRQKVTTDISTNAGSYDVMTIGMYEVLSGWAKNGWLLPFDSLPSSYDGQDLLRPVRAGLSYKGTLYAVPFYAESSMMYYRKDLFAAKGLTMPQRPAWTQVETFAKAIHNPSQRTYGICLRGLAGWGENMAFLTTLVNTYGGRWFDEQWQPQLTSPEWKQAVGFYVNLLRHYGPPGVTSNGFTENETLLANGNCAMWVDATVAAGYLANPQTSKVAKDVGFAYAPVAVTPNGSHWLWAWALGIPKSTKKADAARAFIYWATSKAYINLVGGKEGWTSVPPGTRYSTYQNPAYVKAAPFATLVEALINEADPTHPTAKPVPYVGVQFAAIPEFQGIGTQTGQAIAGALAGKMTIDQALQQAQSSAENVMRQAGYIK</sequence>
<dbReference type="Gene3D" id="3.40.190.10">
    <property type="entry name" value="Periplasmic binding protein-like II"/>
    <property type="match status" value="2"/>
</dbReference>
<feature type="chain" id="PRO_5021916583" evidence="1">
    <location>
        <begin position="22"/>
        <end position="444"/>
    </location>
</feature>
<evidence type="ECO:0000313" key="2">
    <source>
        <dbReference type="EMBL" id="TMI79996.1"/>
    </source>
</evidence>
<accession>A0A537JA87</accession>
<dbReference type="SUPFAM" id="SSF53850">
    <property type="entry name" value="Periplasmic binding protein-like II"/>
    <property type="match status" value="1"/>
</dbReference>
<keyword evidence="1" id="KW-0732">Signal</keyword>
<dbReference type="PANTHER" id="PTHR43649:SF12">
    <property type="entry name" value="DIACETYLCHITOBIOSE BINDING PROTEIN DASA"/>
    <property type="match status" value="1"/>
</dbReference>
<dbReference type="EMBL" id="VBAN01000288">
    <property type="protein sequence ID" value="TMI79996.1"/>
    <property type="molecule type" value="Genomic_DNA"/>
</dbReference>
<dbReference type="InterPro" id="IPR006059">
    <property type="entry name" value="SBP"/>
</dbReference>
<organism evidence="2 3">
    <name type="scientific">Candidatus Segetimicrobium genomatis</name>
    <dbReference type="NCBI Taxonomy" id="2569760"/>
    <lineage>
        <taxon>Bacteria</taxon>
        <taxon>Bacillati</taxon>
        <taxon>Candidatus Sysuimicrobiota</taxon>
        <taxon>Candidatus Sysuimicrobiia</taxon>
        <taxon>Candidatus Sysuimicrobiales</taxon>
        <taxon>Candidatus Segetimicrobiaceae</taxon>
        <taxon>Candidatus Segetimicrobium</taxon>
    </lineage>
</organism>
<protein>
    <submittedName>
        <fullName evidence="2">Sugar ABC transporter substrate-binding protein</fullName>
    </submittedName>
</protein>
<dbReference type="Proteomes" id="UP000318093">
    <property type="component" value="Unassembled WGS sequence"/>
</dbReference>
<evidence type="ECO:0000256" key="1">
    <source>
        <dbReference type="SAM" id="SignalP"/>
    </source>
</evidence>
<comment type="caution">
    <text evidence="2">The sequence shown here is derived from an EMBL/GenBank/DDBJ whole genome shotgun (WGS) entry which is preliminary data.</text>
</comment>
<evidence type="ECO:0000313" key="3">
    <source>
        <dbReference type="Proteomes" id="UP000318093"/>
    </source>
</evidence>
<gene>
    <name evidence="2" type="ORF">E6H03_09210</name>
</gene>
<reference evidence="2 3" key="1">
    <citation type="journal article" date="2019" name="Nat. Microbiol.">
        <title>Mediterranean grassland soil C-N compound turnover is dependent on rainfall and depth, and is mediated by genomically divergent microorganisms.</title>
        <authorList>
            <person name="Diamond S."/>
            <person name="Andeer P.F."/>
            <person name="Li Z."/>
            <person name="Crits-Christoph A."/>
            <person name="Burstein D."/>
            <person name="Anantharaman K."/>
            <person name="Lane K.R."/>
            <person name="Thomas B.C."/>
            <person name="Pan C."/>
            <person name="Northen T.R."/>
            <person name="Banfield J.F."/>
        </authorList>
    </citation>
    <scope>NUCLEOTIDE SEQUENCE [LARGE SCALE GENOMIC DNA]</scope>
    <source>
        <strain evidence="2">NP_6</strain>
    </source>
</reference>
<dbReference type="CDD" id="cd13585">
    <property type="entry name" value="PBP2_TMBP_like"/>
    <property type="match status" value="1"/>
</dbReference>
<dbReference type="AlphaFoldDB" id="A0A537JA87"/>
<dbReference type="InterPro" id="IPR050490">
    <property type="entry name" value="Bact_solute-bd_prot1"/>
</dbReference>
<feature type="signal peptide" evidence="1">
    <location>
        <begin position="1"/>
        <end position="21"/>
    </location>
</feature>
<name>A0A537JA87_9BACT</name>
<dbReference type="PANTHER" id="PTHR43649">
    <property type="entry name" value="ARABINOSE-BINDING PROTEIN-RELATED"/>
    <property type="match status" value="1"/>
</dbReference>